<dbReference type="InterPro" id="IPR003786">
    <property type="entry name" value="FdhD"/>
</dbReference>
<reference evidence="4" key="1">
    <citation type="submission" date="2022-11" db="EMBL/GenBank/DDBJ databases">
        <title>Nonomuraea corallina sp. nov., a new species of the genus Nonomuraea isolated from sea side sediment in Thai sea.</title>
        <authorList>
            <person name="Ngamcharungchit C."/>
            <person name="Matsumoto A."/>
            <person name="Suriyachadkun C."/>
            <person name="Panbangred W."/>
            <person name="Inahashi Y."/>
            <person name="Intra B."/>
        </authorList>
    </citation>
    <scope>NUCLEOTIDE SEQUENCE</scope>
    <source>
        <strain evidence="4">MCN248</strain>
    </source>
</reference>
<evidence type="ECO:0000313" key="4">
    <source>
        <dbReference type="EMBL" id="MDA0635093.1"/>
    </source>
</evidence>
<feature type="active site" description="Cysteine persulfide intermediate" evidence="3">
    <location>
        <position position="136"/>
    </location>
</feature>
<organism evidence="4 5">
    <name type="scientific">Nonomuraea corallina</name>
    <dbReference type="NCBI Taxonomy" id="2989783"/>
    <lineage>
        <taxon>Bacteria</taxon>
        <taxon>Bacillati</taxon>
        <taxon>Actinomycetota</taxon>
        <taxon>Actinomycetes</taxon>
        <taxon>Streptosporangiales</taxon>
        <taxon>Streptosporangiaceae</taxon>
        <taxon>Nonomuraea</taxon>
    </lineage>
</organism>
<sequence>MSKVSVKRRILRIRDQAPTRRIDSLAAEEPLEIRLDGTPLTVTMRTPGDDFDLAAGFLVSEGAVGSADDIATIRYCAGASRSGGALGERATEEPTSPEAAATMSAAGQNTYNVLDVRLAPGVQAPAPRNFYTTSSCGVCGKASLEAVRTVARWAAHDDPVELRQATVAALPGRLRAAQRVFDRTGGLHAAGLFTAEGEPLCVREDVGRHNAVDKLLGWALRNGRLPLRGAVLMVSGRASFELVQKAVMGGVPVLAAVSAPSSLAVELAAEEGLTLIGFLRGDSMNVYTGEQRLNLTSGAGYGSAGVPPPG</sequence>
<dbReference type="Gene3D" id="3.10.20.10">
    <property type="match status" value="1"/>
</dbReference>
<dbReference type="PANTHER" id="PTHR30592">
    <property type="entry name" value="FORMATE DEHYDROGENASE"/>
    <property type="match status" value="1"/>
</dbReference>
<dbReference type="Pfam" id="PF02634">
    <property type="entry name" value="FdhD-NarQ"/>
    <property type="match status" value="1"/>
</dbReference>
<dbReference type="PANTHER" id="PTHR30592:SF1">
    <property type="entry name" value="SULFUR CARRIER PROTEIN FDHD"/>
    <property type="match status" value="1"/>
</dbReference>
<evidence type="ECO:0000256" key="2">
    <source>
        <dbReference type="ARBA" id="ARBA00023150"/>
    </source>
</evidence>
<evidence type="ECO:0000313" key="5">
    <source>
        <dbReference type="Proteomes" id="UP001144036"/>
    </source>
</evidence>
<accession>A0ABT4SD07</accession>
<keyword evidence="2 3" id="KW-0501">Molybdenum cofactor biosynthesis</keyword>
<protein>
    <recommendedName>
        <fullName evidence="3">Sulfur carrier protein FdhD</fullName>
    </recommendedName>
</protein>
<dbReference type="PIRSF" id="PIRSF015626">
    <property type="entry name" value="FdhD"/>
    <property type="match status" value="1"/>
</dbReference>
<comment type="function">
    <text evidence="3">Required for formate dehydrogenase (FDH) activity. Acts as a sulfur carrier protein that transfers sulfur from IscS to the molybdenum cofactor prior to its insertion into FDH.</text>
</comment>
<dbReference type="Proteomes" id="UP001144036">
    <property type="component" value="Unassembled WGS sequence"/>
</dbReference>
<keyword evidence="1 3" id="KW-0963">Cytoplasm</keyword>
<dbReference type="InterPro" id="IPR016193">
    <property type="entry name" value="Cytidine_deaminase-like"/>
</dbReference>
<keyword evidence="5" id="KW-1185">Reference proteome</keyword>
<dbReference type="EMBL" id="JAPNNL010000059">
    <property type="protein sequence ID" value="MDA0635093.1"/>
    <property type="molecule type" value="Genomic_DNA"/>
</dbReference>
<dbReference type="SUPFAM" id="SSF53927">
    <property type="entry name" value="Cytidine deaminase-like"/>
    <property type="match status" value="1"/>
</dbReference>
<dbReference type="Gene3D" id="3.40.140.10">
    <property type="entry name" value="Cytidine Deaminase, domain 2"/>
    <property type="match status" value="1"/>
</dbReference>
<evidence type="ECO:0000256" key="3">
    <source>
        <dbReference type="HAMAP-Rule" id="MF_00187"/>
    </source>
</evidence>
<comment type="subcellular location">
    <subcellularLocation>
        <location evidence="3">Cytoplasm</location>
    </subcellularLocation>
</comment>
<proteinExistence type="inferred from homology"/>
<comment type="similarity">
    <text evidence="3">Belongs to the FdhD family.</text>
</comment>
<gene>
    <name evidence="3 4" type="primary">fdhD</name>
    <name evidence="4" type="ORF">OUY22_16865</name>
</gene>
<dbReference type="RefSeq" id="WP_270155929.1">
    <property type="nucleotide sequence ID" value="NZ_JAPNNL010000059.1"/>
</dbReference>
<comment type="caution">
    <text evidence="4">The sequence shown here is derived from an EMBL/GenBank/DDBJ whole genome shotgun (WGS) entry which is preliminary data.</text>
</comment>
<dbReference type="HAMAP" id="MF_00187">
    <property type="entry name" value="FdhD"/>
    <property type="match status" value="1"/>
</dbReference>
<dbReference type="NCBIfam" id="NF001943">
    <property type="entry name" value="PRK00724.1-2"/>
    <property type="match status" value="1"/>
</dbReference>
<name>A0ABT4SD07_9ACTN</name>
<evidence type="ECO:0000256" key="1">
    <source>
        <dbReference type="ARBA" id="ARBA00022490"/>
    </source>
</evidence>
<comment type="caution">
    <text evidence="3">Lacks conserved residue(s) required for the propagation of feature annotation.</text>
</comment>